<proteinExistence type="predicted"/>
<accession>H1W2S6</accession>
<dbReference type="EMBL" id="CACQ02009066">
    <property type="protein sequence ID" value="CCF46789.1"/>
    <property type="molecule type" value="Genomic_DNA"/>
</dbReference>
<sequence length="182" mass="20513">YTTYLPTYYVRARKNGHKNGHTNGHQKEQQGCWAQSVRRWHTPPALHLHLPLPLRLQRQPYPLVQNQQGEAAAGVSQSLPANFDFWNPTWRRPGKDSPWTTGHLPPTAESSKPLSQKLPFMLSMHVPPPTSSCRRAQTLEWSPWACGPPPGMQASDTPSHRVTRYDSVHPITSHPVPLTGMP</sequence>
<name>H1W2S6_COLHI</name>
<feature type="region of interest" description="Disordered" evidence="1">
    <location>
        <begin position="94"/>
        <end position="113"/>
    </location>
</feature>
<organism evidence="2 3">
    <name type="scientific">Colletotrichum higginsianum (strain IMI 349063)</name>
    <name type="common">Crucifer anthracnose fungus</name>
    <dbReference type="NCBI Taxonomy" id="759273"/>
    <lineage>
        <taxon>Eukaryota</taxon>
        <taxon>Fungi</taxon>
        <taxon>Dikarya</taxon>
        <taxon>Ascomycota</taxon>
        <taxon>Pezizomycotina</taxon>
        <taxon>Sordariomycetes</taxon>
        <taxon>Hypocreomycetidae</taxon>
        <taxon>Glomerellales</taxon>
        <taxon>Glomerellaceae</taxon>
        <taxon>Colletotrichum</taxon>
        <taxon>Colletotrichum destructivum species complex</taxon>
    </lineage>
</organism>
<evidence type="ECO:0000313" key="2">
    <source>
        <dbReference type="EMBL" id="CCF46789.1"/>
    </source>
</evidence>
<dbReference type="HOGENOM" id="CLU_1485404_0_0_1"/>
<dbReference type="AlphaFoldDB" id="H1W2S6"/>
<protein>
    <submittedName>
        <fullName evidence="2">Uncharacterized protein</fullName>
    </submittedName>
</protein>
<feature type="non-terminal residue" evidence="2">
    <location>
        <position position="1"/>
    </location>
</feature>
<gene>
    <name evidence="2" type="ORF">CH063_15433</name>
</gene>
<reference evidence="3" key="1">
    <citation type="journal article" date="2012" name="Nat. Genet.">
        <title>Lifestyle transitions in plant pathogenic Colletotrichum fungi deciphered by genome and transcriptome analyses.</title>
        <authorList>
            <person name="O'Connell R.J."/>
            <person name="Thon M.R."/>
            <person name="Hacquard S."/>
            <person name="Amyotte S.G."/>
            <person name="Kleemann J."/>
            <person name="Torres M.F."/>
            <person name="Damm U."/>
            <person name="Buiate E.A."/>
            <person name="Epstein L."/>
            <person name="Alkan N."/>
            <person name="Altmueller J."/>
            <person name="Alvarado-Balderrama L."/>
            <person name="Bauser C.A."/>
            <person name="Becker C."/>
            <person name="Birren B.W."/>
            <person name="Chen Z."/>
            <person name="Choi J."/>
            <person name="Crouch J.A."/>
            <person name="Duvick J.P."/>
            <person name="Farman M.A."/>
            <person name="Gan P."/>
            <person name="Heiman D."/>
            <person name="Henrissat B."/>
            <person name="Howard R.J."/>
            <person name="Kabbage M."/>
            <person name="Koch C."/>
            <person name="Kracher B."/>
            <person name="Kubo Y."/>
            <person name="Law A.D."/>
            <person name="Lebrun M.-H."/>
            <person name="Lee Y.-H."/>
            <person name="Miyara I."/>
            <person name="Moore N."/>
            <person name="Neumann U."/>
            <person name="Nordstroem K."/>
            <person name="Panaccione D.G."/>
            <person name="Panstruga R."/>
            <person name="Place M."/>
            <person name="Proctor R.H."/>
            <person name="Prusky D."/>
            <person name="Rech G."/>
            <person name="Reinhardt R."/>
            <person name="Rollins J.A."/>
            <person name="Rounsley S."/>
            <person name="Schardl C.L."/>
            <person name="Schwartz D.C."/>
            <person name="Shenoy N."/>
            <person name="Shirasu K."/>
            <person name="Sikhakolli U.R."/>
            <person name="Stueber K."/>
            <person name="Sukno S.A."/>
            <person name="Sweigard J.A."/>
            <person name="Takano Y."/>
            <person name="Takahara H."/>
            <person name="Trail F."/>
            <person name="van der Does H.C."/>
            <person name="Voll L.M."/>
            <person name="Will I."/>
            <person name="Young S."/>
            <person name="Zeng Q."/>
            <person name="Zhang J."/>
            <person name="Zhou S."/>
            <person name="Dickman M.B."/>
            <person name="Schulze-Lefert P."/>
            <person name="Ver Loren van Themaat E."/>
            <person name="Ma L.-J."/>
            <person name="Vaillancourt L.J."/>
        </authorList>
    </citation>
    <scope>NUCLEOTIDE SEQUENCE [LARGE SCALE GENOMIC DNA]</scope>
    <source>
        <strain evidence="3">IMI 349063</strain>
    </source>
</reference>
<dbReference type="Proteomes" id="UP000007174">
    <property type="component" value="Unassembled WGS sequence"/>
</dbReference>
<evidence type="ECO:0000313" key="3">
    <source>
        <dbReference type="Proteomes" id="UP000007174"/>
    </source>
</evidence>
<evidence type="ECO:0000256" key="1">
    <source>
        <dbReference type="SAM" id="MobiDB-lite"/>
    </source>
</evidence>